<dbReference type="PANTHER" id="PTHR21694">
    <property type="entry name" value="COILED-COIL DOMAIN-CONTAINING PROTEIN 63"/>
    <property type="match status" value="1"/>
</dbReference>
<dbReference type="GO" id="GO:0005930">
    <property type="term" value="C:axoneme"/>
    <property type="evidence" value="ECO:0007669"/>
    <property type="project" value="TreeGrafter"/>
</dbReference>
<dbReference type="PANTHER" id="PTHR21694:SF35">
    <property type="entry name" value="OUTER DYNEIN ARM-DOCKING COMPLEX SUBUNIT 1"/>
    <property type="match status" value="1"/>
</dbReference>
<feature type="domain" description="ODAD1 central coiled coil region" evidence="4">
    <location>
        <begin position="151"/>
        <end position="403"/>
    </location>
</feature>
<keyword evidence="6" id="KW-1185">Reference proteome</keyword>
<keyword evidence="1 2" id="KW-0175">Coiled coil</keyword>
<comment type="caution">
    <text evidence="5">The sequence shown here is derived from an EMBL/GenBank/DDBJ whole genome shotgun (WGS) entry which is preliminary data.</text>
</comment>
<dbReference type="InterPro" id="IPR051876">
    <property type="entry name" value="ODA-DC/CCD"/>
</dbReference>
<gene>
    <name evidence="5" type="ORF">MATL_G00113390</name>
</gene>
<feature type="coiled-coil region" evidence="2">
    <location>
        <begin position="45"/>
        <end position="133"/>
    </location>
</feature>
<accession>A0A9D3Q2S4</accession>
<dbReference type="InterPro" id="IPR049258">
    <property type="entry name" value="ODAD1_CC"/>
</dbReference>
<feature type="region of interest" description="Disordered" evidence="3">
    <location>
        <begin position="263"/>
        <end position="300"/>
    </location>
</feature>
<feature type="compositionally biased region" description="Basic and acidic residues" evidence="3">
    <location>
        <begin position="268"/>
        <end position="296"/>
    </location>
</feature>
<feature type="region of interest" description="Disordered" evidence="3">
    <location>
        <begin position="360"/>
        <end position="400"/>
    </location>
</feature>
<protein>
    <recommendedName>
        <fullName evidence="4">ODAD1 central coiled coil region domain-containing protein</fullName>
    </recommendedName>
</protein>
<dbReference type="AlphaFoldDB" id="A0A9D3Q2S4"/>
<evidence type="ECO:0000256" key="2">
    <source>
        <dbReference type="SAM" id="Coils"/>
    </source>
</evidence>
<organism evidence="5 6">
    <name type="scientific">Megalops atlanticus</name>
    <name type="common">Tarpon</name>
    <name type="synonym">Clupea gigantea</name>
    <dbReference type="NCBI Taxonomy" id="7932"/>
    <lineage>
        <taxon>Eukaryota</taxon>
        <taxon>Metazoa</taxon>
        <taxon>Chordata</taxon>
        <taxon>Craniata</taxon>
        <taxon>Vertebrata</taxon>
        <taxon>Euteleostomi</taxon>
        <taxon>Actinopterygii</taxon>
        <taxon>Neopterygii</taxon>
        <taxon>Teleostei</taxon>
        <taxon>Elopiformes</taxon>
        <taxon>Megalopidae</taxon>
        <taxon>Megalops</taxon>
    </lineage>
</organism>
<evidence type="ECO:0000313" key="5">
    <source>
        <dbReference type="EMBL" id="KAG7472857.1"/>
    </source>
</evidence>
<proteinExistence type="predicted"/>
<name>A0A9D3Q2S4_MEGAT</name>
<dbReference type="OrthoDB" id="6766775at2759"/>
<dbReference type="Proteomes" id="UP001046870">
    <property type="component" value="Chromosome 8"/>
</dbReference>
<dbReference type="EMBL" id="JAFDVH010000008">
    <property type="protein sequence ID" value="KAG7472857.1"/>
    <property type="molecule type" value="Genomic_DNA"/>
</dbReference>
<dbReference type="GO" id="GO:0036158">
    <property type="term" value="P:outer dynein arm assembly"/>
    <property type="evidence" value="ECO:0007669"/>
    <property type="project" value="TreeGrafter"/>
</dbReference>
<feature type="compositionally biased region" description="Low complexity" evidence="3">
    <location>
        <begin position="360"/>
        <end position="372"/>
    </location>
</feature>
<sequence length="425" mass="49763">MPRGRSAVSIHSDSSEMDIDGIAETELAKLQRQFRIMEGDRQAYSVETQNLIRRQQQEIQKLQAEHEELQCSLRVSENRAQRVRDSEVTQNLRRMLEQRDELEEQLQREKQAAAQLDQEIFSMERKLAAQRRAGSTMSPNQKPQSYQTKQACHTLENKLDRALTRFNKQLAKMGQLREELEILHVERNRFQQLYHKLGKELQEIHKDIGDLIDQSTSAYDARVEAQYKTVTLNEKAVKDLAQYSVEMQELERVIAHEHRLKTFMSTKNQERNDQEDSQDATRRQAMEEKEKRKTESGEESIATLEEAFTRIQNATGEEDLDTLVMKFIEVEDRNFALFNYVNEQNNETETLRDQIAQIQQEMEQSRQEGQQQEEAHAAMLREIGERQQEAEAQEQEQEQRGATVCEFVTLQGRFRNAFVHGNTQS</sequence>
<reference evidence="5" key="1">
    <citation type="submission" date="2021-01" db="EMBL/GenBank/DDBJ databases">
        <authorList>
            <person name="Zahm M."/>
            <person name="Roques C."/>
            <person name="Cabau C."/>
            <person name="Klopp C."/>
            <person name="Donnadieu C."/>
            <person name="Jouanno E."/>
            <person name="Lampietro C."/>
            <person name="Louis A."/>
            <person name="Herpin A."/>
            <person name="Echchiki A."/>
            <person name="Berthelot C."/>
            <person name="Parey E."/>
            <person name="Roest-Crollius H."/>
            <person name="Braasch I."/>
            <person name="Postlethwait J."/>
            <person name="Bobe J."/>
            <person name="Montfort J."/>
            <person name="Bouchez O."/>
            <person name="Begum T."/>
            <person name="Mejri S."/>
            <person name="Adams A."/>
            <person name="Chen W.-J."/>
            <person name="Guiguen Y."/>
        </authorList>
    </citation>
    <scope>NUCLEOTIDE SEQUENCE</scope>
    <source>
        <strain evidence="5">YG-15Mar2019-1</strain>
        <tissue evidence="5">Brain</tissue>
    </source>
</reference>
<dbReference type="GO" id="GO:0003341">
    <property type="term" value="P:cilium movement"/>
    <property type="evidence" value="ECO:0007669"/>
    <property type="project" value="TreeGrafter"/>
</dbReference>
<evidence type="ECO:0000259" key="4">
    <source>
        <dbReference type="Pfam" id="PF21773"/>
    </source>
</evidence>
<evidence type="ECO:0000256" key="1">
    <source>
        <dbReference type="ARBA" id="ARBA00023054"/>
    </source>
</evidence>
<dbReference type="Pfam" id="PF21773">
    <property type="entry name" value="ODAD1_CC"/>
    <property type="match status" value="1"/>
</dbReference>
<evidence type="ECO:0000313" key="6">
    <source>
        <dbReference type="Proteomes" id="UP001046870"/>
    </source>
</evidence>
<evidence type="ECO:0000256" key="3">
    <source>
        <dbReference type="SAM" id="MobiDB-lite"/>
    </source>
</evidence>